<proteinExistence type="predicted"/>
<feature type="compositionally biased region" description="Low complexity" evidence="1">
    <location>
        <begin position="60"/>
        <end position="70"/>
    </location>
</feature>
<name>A0A9P3LPW6_9APHY</name>
<reference evidence="2 3" key="1">
    <citation type="submission" date="2021-08" db="EMBL/GenBank/DDBJ databases">
        <title>Draft Genome Sequence of Phanerochaete sordida strain YK-624.</title>
        <authorList>
            <person name="Mori T."/>
            <person name="Dohra H."/>
            <person name="Suzuki T."/>
            <person name="Kawagishi H."/>
            <person name="Hirai H."/>
        </authorList>
    </citation>
    <scope>NUCLEOTIDE SEQUENCE [LARGE SCALE GENOMIC DNA]</scope>
    <source>
        <strain evidence="2 3">YK-624</strain>
    </source>
</reference>
<dbReference type="EMBL" id="BPQB01000242">
    <property type="protein sequence ID" value="GJF00918.1"/>
    <property type="molecule type" value="Genomic_DNA"/>
</dbReference>
<evidence type="ECO:0000313" key="2">
    <source>
        <dbReference type="EMBL" id="GJF00918.1"/>
    </source>
</evidence>
<evidence type="ECO:0000313" key="3">
    <source>
        <dbReference type="Proteomes" id="UP000703269"/>
    </source>
</evidence>
<feature type="region of interest" description="Disordered" evidence="1">
    <location>
        <begin position="41"/>
        <end position="70"/>
    </location>
</feature>
<feature type="region of interest" description="Disordered" evidence="1">
    <location>
        <begin position="136"/>
        <end position="156"/>
    </location>
</feature>
<organism evidence="2 3">
    <name type="scientific">Phanerochaete sordida</name>
    <dbReference type="NCBI Taxonomy" id="48140"/>
    <lineage>
        <taxon>Eukaryota</taxon>
        <taxon>Fungi</taxon>
        <taxon>Dikarya</taxon>
        <taxon>Basidiomycota</taxon>
        <taxon>Agaricomycotina</taxon>
        <taxon>Agaricomycetes</taxon>
        <taxon>Polyporales</taxon>
        <taxon>Phanerochaetaceae</taxon>
        <taxon>Phanerochaete</taxon>
    </lineage>
</organism>
<gene>
    <name evidence="2" type="ORF">PsYK624_172220</name>
</gene>
<evidence type="ECO:0000256" key="1">
    <source>
        <dbReference type="SAM" id="MobiDB-lite"/>
    </source>
</evidence>
<sequence length="156" mass="16311">MPSSVAVPAVPPCCGANALPWYVVVLPRCSLLTEPACQLSPAASMSSGEPSDTGVRVDTAASPISSSWPASSFGVRRHARAFVRGLARSALRRECSQMLASRLPPPARRRGSWISVSRGRSSCLPWPVGAVVPTRFARSSPSRSTPRAPSSGAACP</sequence>
<accession>A0A9P3LPW6</accession>
<comment type="caution">
    <text evidence="2">The sequence shown here is derived from an EMBL/GenBank/DDBJ whole genome shotgun (WGS) entry which is preliminary data.</text>
</comment>
<protein>
    <submittedName>
        <fullName evidence="2">Uncharacterized protein</fullName>
    </submittedName>
</protein>
<keyword evidence="3" id="KW-1185">Reference proteome</keyword>
<dbReference type="AlphaFoldDB" id="A0A9P3LPW6"/>
<dbReference type="Proteomes" id="UP000703269">
    <property type="component" value="Unassembled WGS sequence"/>
</dbReference>
<feature type="compositionally biased region" description="Polar residues" evidence="1">
    <location>
        <begin position="41"/>
        <end position="50"/>
    </location>
</feature>